<sequence>MAWIDCAGKGSPSWAVAVEDEVFIVINQPESSDESEVYMSLNEGLLDPESPDYVHLREPTEAEKKTRSTSSNNEVMHALHLPARYQRKLKLKQIKLPGT</sequence>
<keyword evidence="1" id="KW-1185">Reference proteome</keyword>
<dbReference type="Proteomes" id="UP001652581">
    <property type="component" value="Chromosome 8"/>
</dbReference>
<gene>
    <name evidence="2 3" type="primary">LOC116281493</name>
</gene>
<dbReference type="GeneID" id="116281493"/>
<name>A0ABM5DM53_VICPA</name>
<protein>
    <submittedName>
        <fullName evidence="2 3">Uncharacterized protein isoform X2</fullName>
    </submittedName>
</protein>
<evidence type="ECO:0000313" key="2">
    <source>
        <dbReference type="RefSeq" id="XP_072821983.1"/>
    </source>
</evidence>
<proteinExistence type="predicted"/>
<dbReference type="RefSeq" id="XP_072821983.1">
    <property type="nucleotide sequence ID" value="XM_072965882.1"/>
</dbReference>
<reference evidence="2 3" key="1">
    <citation type="submission" date="2025-05" db="UniProtKB">
        <authorList>
            <consortium name="RefSeq"/>
        </authorList>
    </citation>
    <scope>IDENTIFICATION</scope>
</reference>
<organism evidence="1 2">
    <name type="scientific">Vicugna pacos</name>
    <name type="common">Alpaca</name>
    <name type="synonym">Lama pacos</name>
    <dbReference type="NCBI Taxonomy" id="30538"/>
    <lineage>
        <taxon>Eukaryota</taxon>
        <taxon>Metazoa</taxon>
        <taxon>Chordata</taxon>
        <taxon>Craniata</taxon>
        <taxon>Vertebrata</taxon>
        <taxon>Euteleostomi</taxon>
        <taxon>Mammalia</taxon>
        <taxon>Eutheria</taxon>
        <taxon>Laurasiatheria</taxon>
        <taxon>Artiodactyla</taxon>
        <taxon>Tylopoda</taxon>
        <taxon>Camelidae</taxon>
        <taxon>Vicugna</taxon>
    </lineage>
</organism>
<dbReference type="RefSeq" id="XP_072821984.1">
    <property type="nucleotide sequence ID" value="XM_072965883.1"/>
</dbReference>
<evidence type="ECO:0000313" key="1">
    <source>
        <dbReference type="Proteomes" id="UP001652581"/>
    </source>
</evidence>
<evidence type="ECO:0000313" key="3">
    <source>
        <dbReference type="RefSeq" id="XP_072821984.1"/>
    </source>
</evidence>
<accession>A0ABM5DM53</accession>